<protein>
    <submittedName>
        <fullName evidence="1">Uncharacterized protein</fullName>
    </submittedName>
</protein>
<keyword evidence="2" id="KW-1185">Reference proteome</keyword>
<sequence length="483" mass="53275">MGATESTLLGEDSKCEEEKGEVDEESAEDVQDGESPAVKLLQKSGQAFGINEKAEQTEEINRLCEDRVFAEVSEDFREEVTVPEVFLTPTSNDAELLSSQERAKNPGSPLRKLLSGASLKKHSRKRRSMKLDELTGSDEHVSVDLLSSTESAECQKEESPFLRGKVADGVNMSGKVGSIHESDGDATSDGEMKKDGTWTSLKKRMTPKRHPKRSSESEDELAHVGSSEEEKVLELSAEELPKKVDISVLWEGLLCGSAKRMGIHTEGELPTKEDETLSEPGNTEAPLESSQEGGNEHLTSTPEQATILLEIKEESTWTFFKNLVTPKRKTKTEEPAKVYFFEQMPPGSKITKDESSFSLKKLMAGRKKKKQEVISFEEADKNEEEDSETPAVVPMSEFDAEELGEKPNKATEAAIETLLHIIEDETLPDVSLDTEATITKNTQPIDATKAQVQVLDTELKSTQEIVDNVIEVGSTDVSNQEIL</sequence>
<dbReference type="Proteomes" id="UP001157502">
    <property type="component" value="Chromosome 27"/>
</dbReference>
<comment type="caution">
    <text evidence="1">The sequence shown here is derived from an EMBL/GenBank/DDBJ whole genome shotgun (WGS) entry which is preliminary data.</text>
</comment>
<organism evidence="1 2">
    <name type="scientific">Dallia pectoralis</name>
    <name type="common">Alaska blackfish</name>
    <dbReference type="NCBI Taxonomy" id="75939"/>
    <lineage>
        <taxon>Eukaryota</taxon>
        <taxon>Metazoa</taxon>
        <taxon>Chordata</taxon>
        <taxon>Craniata</taxon>
        <taxon>Vertebrata</taxon>
        <taxon>Euteleostomi</taxon>
        <taxon>Actinopterygii</taxon>
        <taxon>Neopterygii</taxon>
        <taxon>Teleostei</taxon>
        <taxon>Protacanthopterygii</taxon>
        <taxon>Esociformes</taxon>
        <taxon>Umbridae</taxon>
        <taxon>Dallia</taxon>
    </lineage>
</organism>
<evidence type="ECO:0000313" key="1">
    <source>
        <dbReference type="EMBL" id="KAJ7990811.1"/>
    </source>
</evidence>
<dbReference type="EMBL" id="CM055754">
    <property type="protein sequence ID" value="KAJ7990811.1"/>
    <property type="molecule type" value="Genomic_DNA"/>
</dbReference>
<reference evidence="1" key="1">
    <citation type="submission" date="2021-05" db="EMBL/GenBank/DDBJ databases">
        <authorList>
            <person name="Pan Q."/>
            <person name="Jouanno E."/>
            <person name="Zahm M."/>
            <person name="Klopp C."/>
            <person name="Cabau C."/>
            <person name="Louis A."/>
            <person name="Berthelot C."/>
            <person name="Parey E."/>
            <person name="Roest Crollius H."/>
            <person name="Montfort J."/>
            <person name="Robinson-Rechavi M."/>
            <person name="Bouchez O."/>
            <person name="Lampietro C."/>
            <person name="Lopez Roques C."/>
            <person name="Donnadieu C."/>
            <person name="Postlethwait J."/>
            <person name="Bobe J."/>
            <person name="Dillon D."/>
            <person name="Chandos A."/>
            <person name="von Hippel F."/>
            <person name="Guiguen Y."/>
        </authorList>
    </citation>
    <scope>NUCLEOTIDE SEQUENCE</scope>
    <source>
        <strain evidence="1">YG-Jan2019</strain>
    </source>
</reference>
<evidence type="ECO:0000313" key="2">
    <source>
        <dbReference type="Proteomes" id="UP001157502"/>
    </source>
</evidence>
<proteinExistence type="predicted"/>
<name>A0ACC2FHJ1_DALPE</name>
<gene>
    <name evidence="1" type="ORF">DPEC_G00290790</name>
</gene>
<accession>A0ACC2FHJ1</accession>